<keyword evidence="4 6" id="KW-0648">Protein biosynthesis</keyword>
<dbReference type="PANTHER" id="PTHR20982:SF3">
    <property type="entry name" value="MITOCHONDRIAL RIBOSOME RECYCLING FACTOR PSEUDO 1"/>
    <property type="match status" value="1"/>
</dbReference>
<evidence type="ECO:0000259" key="8">
    <source>
        <dbReference type="Pfam" id="PF01765"/>
    </source>
</evidence>
<keyword evidence="3 6" id="KW-0963">Cytoplasm</keyword>
<dbReference type="InterPro" id="IPR036191">
    <property type="entry name" value="RRF_sf"/>
</dbReference>
<dbReference type="RefSeq" id="WP_014962042.1">
    <property type="nucleotide sequence ID" value="NZ_CP007243.1"/>
</dbReference>
<dbReference type="AlphaFoldDB" id="A0A059Y182"/>
<dbReference type="CDD" id="cd00520">
    <property type="entry name" value="RRF"/>
    <property type="match status" value="1"/>
</dbReference>
<dbReference type="Gene3D" id="1.10.132.20">
    <property type="entry name" value="Ribosome-recycling factor"/>
    <property type="match status" value="1"/>
</dbReference>
<comment type="similarity">
    <text evidence="2 6">Belongs to the RRF family.</text>
</comment>
<protein>
    <recommendedName>
        <fullName evidence="6">Ribosome-recycling factor</fullName>
        <shortName evidence="6">RRF</shortName>
    </recommendedName>
    <alternativeName>
        <fullName evidence="6">Ribosome-releasing factor</fullName>
    </alternativeName>
</protein>
<dbReference type="OrthoDB" id="9804006at2"/>
<evidence type="ECO:0000313" key="9">
    <source>
        <dbReference type="EMBL" id="AIA31222.1"/>
    </source>
</evidence>
<dbReference type="KEGG" id="lfp:Y981_12210"/>
<evidence type="ECO:0000256" key="7">
    <source>
        <dbReference type="SAM" id="Coils"/>
    </source>
</evidence>
<keyword evidence="10" id="KW-1185">Reference proteome</keyword>
<dbReference type="GO" id="GO:0006415">
    <property type="term" value="P:translational termination"/>
    <property type="evidence" value="ECO:0007669"/>
    <property type="project" value="UniProtKB-UniRule"/>
</dbReference>
<dbReference type="SUPFAM" id="SSF55194">
    <property type="entry name" value="Ribosome recycling factor, RRF"/>
    <property type="match status" value="1"/>
</dbReference>
<keyword evidence="7" id="KW-0175">Coiled coil</keyword>
<gene>
    <name evidence="6" type="primary">frr</name>
    <name evidence="9" type="ORF">Y981_12210</name>
</gene>
<reference evidence="9 10" key="2">
    <citation type="journal article" date="2015" name="Biomed. Res. Int.">
        <title>Effects of Arsenite Resistance on the Growth and Functional Gene Expression of Leptospirillum ferriphilum and Acidithiobacillus thiooxidans in Pure Culture and Coculture.</title>
        <authorList>
            <person name="Jiang H."/>
            <person name="Liang Y."/>
            <person name="Yin H."/>
            <person name="Xiao Y."/>
            <person name="Guo X."/>
            <person name="Xu Y."/>
            <person name="Hu Q."/>
            <person name="Liu H."/>
            <person name="Liu X."/>
        </authorList>
    </citation>
    <scope>NUCLEOTIDE SEQUENCE [LARGE SCALE GENOMIC DNA]</scope>
    <source>
        <strain evidence="9 10">YSK</strain>
    </source>
</reference>
<dbReference type="FunFam" id="3.30.1360.40:FF:000001">
    <property type="entry name" value="Ribosome-recycling factor"/>
    <property type="match status" value="1"/>
</dbReference>
<evidence type="ECO:0000256" key="6">
    <source>
        <dbReference type="HAMAP-Rule" id="MF_00040"/>
    </source>
</evidence>
<evidence type="ECO:0000256" key="4">
    <source>
        <dbReference type="ARBA" id="ARBA00022917"/>
    </source>
</evidence>
<dbReference type="EMBL" id="CP007243">
    <property type="protein sequence ID" value="AIA31222.1"/>
    <property type="molecule type" value="Genomic_DNA"/>
</dbReference>
<feature type="coiled-coil region" evidence="7">
    <location>
        <begin position="113"/>
        <end position="172"/>
    </location>
</feature>
<dbReference type="GO" id="GO:0043023">
    <property type="term" value="F:ribosomal large subunit binding"/>
    <property type="evidence" value="ECO:0007669"/>
    <property type="project" value="TreeGrafter"/>
</dbReference>
<name>A0A059Y182_9BACT</name>
<accession>A0A059Y182</accession>
<dbReference type="GO" id="GO:0005737">
    <property type="term" value="C:cytoplasm"/>
    <property type="evidence" value="ECO:0007669"/>
    <property type="project" value="UniProtKB-SubCell"/>
</dbReference>
<dbReference type="Pfam" id="PF01765">
    <property type="entry name" value="RRF"/>
    <property type="match status" value="1"/>
</dbReference>
<sequence length="184" mass="21120">MDADLKEPQKKLESAVEFFKKEIQTLRTGRPSLSLLENVKVSYYGNPSSVDKVASLNIMDNRIIVISPWDMKMIPEIEKAILAANIGLTPQNDGKVIRIAVPPMTEERRKQMVKLLKKMAEEAKIAIRNIRRDGNDDLKKKKSDGLIQEDRLKKLQDELQKMTDQTVQKIDDLTQKKEQEIMTT</sequence>
<feature type="domain" description="Ribosome recycling factor" evidence="8">
    <location>
        <begin position="19"/>
        <end position="182"/>
    </location>
</feature>
<evidence type="ECO:0000256" key="1">
    <source>
        <dbReference type="ARBA" id="ARBA00004496"/>
    </source>
</evidence>
<dbReference type="Gene3D" id="3.30.1360.40">
    <property type="match status" value="1"/>
</dbReference>
<evidence type="ECO:0000256" key="5">
    <source>
        <dbReference type="ARBA" id="ARBA00025050"/>
    </source>
</evidence>
<proteinExistence type="inferred from homology"/>
<dbReference type="FunFam" id="1.10.132.20:FF:000001">
    <property type="entry name" value="Ribosome-recycling factor"/>
    <property type="match status" value="1"/>
</dbReference>
<evidence type="ECO:0000313" key="10">
    <source>
        <dbReference type="Proteomes" id="UP000027059"/>
    </source>
</evidence>
<dbReference type="NCBIfam" id="TIGR00496">
    <property type="entry name" value="frr"/>
    <property type="match status" value="1"/>
</dbReference>
<dbReference type="PANTHER" id="PTHR20982">
    <property type="entry name" value="RIBOSOME RECYCLING FACTOR"/>
    <property type="match status" value="1"/>
</dbReference>
<dbReference type="InterPro" id="IPR023584">
    <property type="entry name" value="Ribosome_recyc_fac_dom"/>
</dbReference>
<reference evidence="10" key="1">
    <citation type="submission" date="2014-02" db="EMBL/GenBank/DDBJ databases">
        <title>Complete genome sequence and comparative genomic analysis of the nitrogen-fixing bacterium Leptospirillum ferriphilum YSK.</title>
        <authorList>
            <person name="Guo X."/>
            <person name="Yin H."/>
            <person name="Liang Y."/>
            <person name="Hu Q."/>
            <person name="Ma L."/>
            <person name="Xiao Y."/>
            <person name="Zhang X."/>
            <person name="Qiu G."/>
            <person name="Liu X."/>
        </authorList>
    </citation>
    <scope>NUCLEOTIDE SEQUENCE [LARGE SCALE GENOMIC DNA]</scope>
    <source>
        <strain evidence="10">YSK</strain>
    </source>
</reference>
<dbReference type="HOGENOM" id="CLU_073981_2_0_0"/>
<comment type="subcellular location">
    <subcellularLocation>
        <location evidence="1 6">Cytoplasm</location>
    </subcellularLocation>
</comment>
<dbReference type="Proteomes" id="UP000027059">
    <property type="component" value="Chromosome"/>
</dbReference>
<dbReference type="HAMAP" id="MF_00040">
    <property type="entry name" value="RRF"/>
    <property type="match status" value="1"/>
</dbReference>
<evidence type="ECO:0000256" key="2">
    <source>
        <dbReference type="ARBA" id="ARBA00005912"/>
    </source>
</evidence>
<comment type="function">
    <text evidence="5 6">Responsible for the release of ribosomes from messenger RNA at the termination of protein biosynthesis. May increase the efficiency of translation by recycling ribosomes from one round of translation to another.</text>
</comment>
<organism evidence="9 10">
    <name type="scientific">Leptospirillum ferriphilum YSK</name>
    <dbReference type="NCBI Taxonomy" id="1441628"/>
    <lineage>
        <taxon>Bacteria</taxon>
        <taxon>Pseudomonadati</taxon>
        <taxon>Nitrospirota</taxon>
        <taxon>Nitrospiria</taxon>
        <taxon>Nitrospirales</taxon>
        <taxon>Nitrospiraceae</taxon>
        <taxon>Leptospirillum</taxon>
    </lineage>
</organism>
<dbReference type="InterPro" id="IPR002661">
    <property type="entry name" value="Ribosome_recyc_fac"/>
</dbReference>
<evidence type="ECO:0000256" key="3">
    <source>
        <dbReference type="ARBA" id="ARBA00022490"/>
    </source>
</evidence>